<keyword evidence="1" id="KW-1185">Reference proteome</keyword>
<accession>A0ABM0YVY5</accession>
<proteinExistence type="predicted"/>
<reference evidence="2" key="2">
    <citation type="submission" date="2025-08" db="UniProtKB">
        <authorList>
            <consortium name="RefSeq"/>
        </authorList>
    </citation>
    <scope>IDENTIFICATION</scope>
    <source>
        <tissue evidence="2">Leaf</tissue>
    </source>
</reference>
<evidence type="ECO:0000313" key="2">
    <source>
        <dbReference type="RefSeq" id="XP_010506664.1"/>
    </source>
</evidence>
<dbReference type="GeneID" id="104783233"/>
<dbReference type="Proteomes" id="UP000694864">
    <property type="component" value="Chromosome 4"/>
</dbReference>
<gene>
    <name evidence="2" type="primary">LOC104783233</name>
</gene>
<name>A0ABM0YVY5_CAMSA</name>
<reference evidence="1" key="1">
    <citation type="journal article" date="2014" name="Nat. Commun.">
        <title>The emerging biofuel crop Camelina sativa retains a highly undifferentiated hexaploid genome structure.</title>
        <authorList>
            <person name="Kagale S."/>
            <person name="Koh C."/>
            <person name="Nixon J."/>
            <person name="Bollina V."/>
            <person name="Clarke W.E."/>
            <person name="Tuteja R."/>
            <person name="Spillane C."/>
            <person name="Robinson S.J."/>
            <person name="Links M.G."/>
            <person name="Clarke C."/>
            <person name="Higgins E.E."/>
            <person name="Huebert T."/>
            <person name="Sharpe A.G."/>
            <person name="Parkin I.A."/>
        </authorList>
    </citation>
    <scope>NUCLEOTIDE SEQUENCE [LARGE SCALE GENOMIC DNA]</scope>
    <source>
        <strain evidence="1">cv. DH55</strain>
    </source>
</reference>
<dbReference type="InterPro" id="IPR023393">
    <property type="entry name" value="START-like_dom_sf"/>
</dbReference>
<evidence type="ECO:0000313" key="1">
    <source>
        <dbReference type="Proteomes" id="UP000694864"/>
    </source>
</evidence>
<sequence>MSQRRVCEMQYKLSVPQERFWDRFVRHSTAICNRKLKDLPPCNQWTLMEIESVDHQTKTMKQRFVKPKFVAGYKFIAATTKVIDGEPSGLNCLIDITTEYEKSGLELRDLEAVKLLAHYVNVVAYHCRVGDGGDYPIPVRQNNGTGPSNQSMP</sequence>
<dbReference type="RefSeq" id="XP_010506664.1">
    <property type="nucleotide sequence ID" value="XM_010508362.2"/>
</dbReference>
<organism evidence="1 2">
    <name type="scientific">Camelina sativa</name>
    <name type="common">False flax</name>
    <name type="synonym">Myagrum sativum</name>
    <dbReference type="NCBI Taxonomy" id="90675"/>
    <lineage>
        <taxon>Eukaryota</taxon>
        <taxon>Viridiplantae</taxon>
        <taxon>Streptophyta</taxon>
        <taxon>Embryophyta</taxon>
        <taxon>Tracheophyta</taxon>
        <taxon>Spermatophyta</taxon>
        <taxon>Magnoliopsida</taxon>
        <taxon>eudicotyledons</taxon>
        <taxon>Gunneridae</taxon>
        <taxon>Pentapetalae</taxon>
        <taxon>rosids</taxon>
        <taxon>malvids</taxon>
        <taxon>Brassicales</taxon>
        <taxon>Brassicaceae</taxon>
        <taxon>Camelineae</taxon>
        <taxon>Camelina</taxon>
    </lineage>
</organism>
<protein>
    <submittedName>
        <fullName evidence="2">Uncharacterized protein LOC104783233</fullName>
    </submittedName>
</protein>
<dbReference type="SUPFAM" id="SSF55961">
    <property type="entry name" value="Bet v1-like"/>
    <property type="match status" value="1"/>
</dbReference>
<dbReference type="Gene3D" id="3.30.530.20">
    <property type="match status" value="1"/>
</dbReference>